<proteinExistence type="predicted"/>
<reference evidence="11" key="2">
    <citation type="journal article" date="2018" name="Environ. Microbiol.">
        <title>Bloom of a denitrifying methanotroph, 'Candidatus Methylomirabilis limnetica', in a deep stratified lake.</title>
        <authorList>
            <person name="Graf J.S."/>
            <person name="Mayr M.J."/>
            <person name="Marchant H.K."/>
            <person name="Tienken D."/>
            <person name="Hach P.F."/>
            <person name="Brand A."/>
            <person name="Schubert C.J."/>
            <person name="Kuypers M.M."/>
            <person name="Milucka J."/>
        </authorList>
    </citation>
    <scope>NUCLEOTIDE SEQUENCE [LARGE SCALE GENOMIC DNA]</scope>
    <source>
        <strain evidence="11">Zug</strain>
    </source>
</reference>
<dbReference type="InterPro" id="IPR004622">
    <property type="entry name" value="DNA_pol_HolB"/>
</dbReference>
<dbReference type="Proteomes" id="UP000241436">
    <property type="component" value="Unassembled WGS sequence"/>
</dbReference>
<dbReference type="InterPro" id="IPR050238">
    <property type="entry name" value="DNA_Rep/Repair_Clamp_Loader"/>
</dbReference>
<evidence type="ECO:0000256" key="4">
    <source>
        <dbReference type="ARBA" id="ARBA00022695"/>
    </source>
</evidence>
<dbReference type="PANTHER" id="PTHR11669">
    <property type="entry name" value="REPLICATION FACTOR C / DNA POLYMERASE III GAMMA-TAU SUBUNIT"/>
    <property type="match status" value="1"/>
</dbReference>
<evidence type="ECO:0000256" key="2">
    <source>
        <dbReference type="ARBA" id="ARBA00014363"/>
    </source>
</evidence>
<dbReference type="Gene3D" id="3.40.50.300">
    <property type="entry name" value="P-loop containing nucleotide triphosphate hydrolases"/>
    <property type="match status" value="1"/>
</dbReference>
<keyword evidence="6" id="KW-0239">DNA-directed DNA polymerase</keyword>
<comment type="caution">
    <text evidence="10">The sequence shown here is derived from an EMBL/GenBank/DDBJ whole genome shotgun (WGS) entry which is preliminary data.</text>
</comment>
<comment type="catalytic activity">
    <reaction evidence="7">
        <text>DNA(n) + a 2'-deoxyribonucleoside 5'-triphosphate = DNA(n+1) + diphosphate</text>
        <dbReference type="Rhea" id="RHEA:22508"/>
        <dbReference type="Rhea" id="RHEA-COMP:17339"/>
        <dbReference type="Rhea" id="RHEA-COMP:17340"/>
        <dbReference type="ChEBI" id="CHEBI:33019"/>
        <dbReference type="ChEBI" id="CHEBI:61560"/>
        <dbReference type="ChEBI" id="CHEBI:173112"/>
        <dbReference type="EC" id="2.7.7.7"/>
    </reaction>
</comment>
<evidence type="ECO:0000256" key="7">
    <source>
        <dbReference type="ARBA" id="ARBA00049244"/>
    </source>
</evidence>
<evidence type="ECO:0000256" key="6">
    <source>
        <dbReference type="ARBA" id="ARBA00022932"/>
    </source>
</evidence>
<dbReference type="GO" id="GO:0003887">
    <property type="term" value="F:DNA-directed DNA polymerase activity"/>
    <property type="evidence" value="ECO:0007669"/>
    <property type="project" value="UniProtKB-KW"/>
</dbReference>
<dbReference type="NCBIfam" id="TIGR00678">
    <property type="entry name" value="holB"/>
    <property type="match status" value="1"/>
</dbReference>
<dbReference type="EMBL" id="NVQC01000016">
    <property type="protein sequence ID" value="PTL36359.1"/>
    <property type="molecule type" value="Genomic_DNA"/>
</dbReference>
<dbReference type="GO" id="GO:0009360">
    <property type="term" value="C:DNA polymerase III complex"/>
    <property type="evidence" value="ECO:0007669"/>
    <property type="project" value="InterPro"/>
</dbReference>
<dbReference type="GO" id="GO:0006261">
    <property type="term" value="P:DNA-templated DNA replication"/>
    <property type="evidence" value="ECO:0007669"/>
    <property type="project" value="TreeGrafter"/>
</dbReference>
<evidence type="ECO:0000313" key="11">
    <source>
        <dbReference type="Proteomes" id="UP000241436"/>
    </source>
</evidence>
<name>A0A2T4TZ22_9BACT</name>
<dbReference type="RefSeq" id="WP_107561732.1">
    <property type="nucleotide sequence ID" value="NZ_NVQC01000016.1"/>
</dbReference>
<evidence type="ECO:0000256" key="8">
    <source>
        <dbReference type="SAM" id="MobiDB-lite"/>
    </source>
</evidence>
<sequence>MPFRDLIGQARAIRFLHRALMTGRIAHAYLFTGPAGVGKRAAALAFAQALNCEQVSSFEFQVSSSKSGTRNLQQRSETRHSTLETRNPEHPYDGCGGCRVCRNIANGRHPDVQVIEPDGATVKIEQIRTLEADAALASYEARWKVFILDRAERMTEQAANALLKTLEEPARGTVFILLTSTVSAMLPTIVSRCQTVTFSPLPNGQIEALLIEKGIDPSRARLIASLSQGSIERALSPEVASLSATRDLLLEELGRGLHDGPAALVELAEKLVKDREKLQQQLEILSAWFRDLMVAKASGRKDWLVNDDRGEEIARHVEGLPLDVILDGLRAIHAVMDNLPPPRNANPRLSMEDLLLRLREGFPSGLLPVTA</sequence>
<evidence type="ECO:0000256" key="5">
    <source>
        <dbReference type="ARBA" id="ARBA00022705"/>
    </source>
</evidence>
<feature type="domain" description="DNA polymerase III delta subunit C-terminal" evidence="9">
    <location>
        <begin position="246"/>
        <end position="359"/>
    </location>
</feature>
<evidence type="ECO:0000259" key="9">
    <source>
        <dbReference type="Pfam" id="PF09115"/>
    </source>
</evidence>
<dbReference type="SUPFAM" id="SSF52540">
    <property type="entry name" value="P-loop containing nucleoside triphosphate hydrolases"/>
    <property type="match status" value="1"/>
</dbReference>
<keyword evidence="3" id="KW-0808">Transferase</keyword>
<protein>
    <recommendedName>
        <fullName evidence="2">DNA polymerase III subunit delta'</fullName>
        <ecNumber evidence="1">2.7.7.7</ecNumber>
    </recommendedName>
</protein>
<keyword evidence="4" id="KW-0548">Nucleotidyltransferase</keyword>
<dbReference type="AlphaFoldDB" id="A0A2T4TZ22"/>
<organism evidence="10 11">
    <name type="scientific">Candidatus Methylomirabilis limnetica</name>
    <dbReference type="NCBI Taxonomy" id="2033718"/>
    <lineage>
        <taxon>Bacteria</taxon>
        <taxon>Candidatus Methylomirabilota</taxon>
        <taxon>Candidatus Methylomirabilia</taxon>
        <taxon>Candidatus Methylomirabilales</taxon>
        <taxon>Candidatus Methylomirabilaceae</taxon>
        <taxon>Candidatus Methylomirabilis</taxon>
    </lineage>
</organism>
<dbReference type="GO" id="GO:0003677">
    <property type="term" value="F:DNA binding"/>
    <property type="evidence" value="ECO:0007669"/>
    <property type="project" value="InterPro"/>
</dbReference>
<gene>
    <name evidence="10" type="primary">holB</name>
    <name evidence="10" type="ORF">CLG94_04825</name>
</gene>
<evidence type="ECO:0000256" key="1">
    <source>
        <dbReference type="ARBA" id="ARBA00012417"/>
    </source>
</evidence>
<dbReference type="PANTHER" id="PTHR11669:SF8">
    <property type="entry name" value="DNA POLYMERASE III SUBUNIT DELTA"/>
    <property type="match status" value="1"/>
</dbReference>
<dbReference type="GO" id="GO:0008408">
    <property type="term" value="F:3'-5' exonuclease activity"/>
    <property type="evidence" value="ECO:0007669"/>
    <property type="project" value="InterPro"/>
</dbReference>
<dbReference type="InterPro" id="IPR015199">
    <property type="entry name" value="DNA_pol_III_delta_C"/>
</dbReference>
<dbReference type="Pfam" id="PF13177">
    <property type="entry name" value="DNA_pol3_delta2"/>
    <property type="match status" value="2"/>
</dbReference>
<evidence type="ECO:0000256" key="3">
    <source>
        <dbReference type="ARBA" id="ARBA00022679"/>
    </source>
</evidence>
<feature type="compositionally biased region" description="Basic and acidic residues" evidence="8">
    <location>
        <begin position="76"/>
        <end position="88"/>
    </location>
</feature>
<feature type="region of interest" description="Disordered" evidence="8">
    <location>
        <begin position="66"/>
        <end position="88"/>
    </location>
</feature>
<keyword evidence="11" id="KW-1185">Reference proteome</keyword>
<dbReference type="EC" id="2.7.7.7" evidence="1"/>
<dbReference type="InterPro" id="IPR027417">
    <property type="entry name" value="P-loop_NTPase"/>
</dbReference>
<accession>A0A2T4TZ22</accession>
<dbReference type="OrthoDB" id="9810148at2"/>
<keyword evidence="5" id="KW-0235">DNA replication</keyword>
<evidence type="ECO:0000313" key="10">
    <source>
        <dbReference type="EMBL" id="PTL36359.1"/>
    </source>
</evidence>
<reference evidence="10 11" key="1">
    <citation type="submission" date="2017-09" db="EMBL/GenBank/DDBJ databases">
        <title>Bloom of a denitrifying methanotroph, Candidatus Methylomirabilis limnetica, in a deep stratified lake.</title>
        <authorList>
            <person name="Graf J.S."/>
            <person name="Marchant H.K."/>
            <person name="Tienken D."/>
            <person name="Hach P.F."/>
            <person name="Brand A."/>
            <person name="Schubert C.J."/>
            <person name="Kuypers M.M."/>
            <person name="Milucka J."/>
        </authorList>
    </citation>
    <scope>NUCLEOTIDE SEQUENCE [LARGE SCALE GENOMIC DNA]</scope>
    <source>
        <strain evidence="10 11">Zug</strain>
    </source>
</reference>
<dbReference type="Pfam" id="PF09115">
    <property type="entry name" value="DNApol3-delta_C"/>
    <property type="match status" value="1"/>
</dbReference>
<feature type="compositionally biased region" description="Polar residues" evidence="8">
    <location>
        <begin position="66"/>
        <end position="75"/>
    </location>
</feature>